<protein>
    <submittedName>
        <fullName evidence="1">Uncharacterized protein</fullName>
    </submittedName>
</protein>
<dbReference type="AlphaFoldDB" id="A0A8C0B7U1"/>
<dbReference type="Ensembl" id="ENSBJAT00000013426.1">
    <property type="protein sequence ID" value="ENSBJAP00000013069.1"/>
    <property type="gene ID" value="ENSBJAG00000008745.1"/>
</dbReference>
<proteinExistence type="predicted"/>
<dbReference type="Proteomes" id="UP000694555">
    <property type="component" value="Unplaced"/>
</dbReference>
<sequence length="122" mass="13394">IFFILGFFSWEIRDILDTDTFQHYQAAWGRLCVLGAGGGALLCVYHSCWSPLPKEGWGEGDRKKKKEAENTAPALWAGGGYVAVRSPSRAAPYGCRSVPHSLPESADLCPWAWPHFSVAPAE</sequence>
<organism evidence="1 2">
    <name type="scientific">Buteo japonicus</name>
    <dbReference type="NCBI Taxonomy" id="224669"/>
    <lineage>
        <taxon>Eukaryota</taxon>
        <taxon>Metazoa</taxon>
        <taxon>Chordata</taxon>
        <taxon>Craniata</taxon>
        <taxon>Vertebrata</taxon>
        <taxon>Euteleostomi</taxon>
        <taxon>Archelosauria</taxon>
        <taxon>Archosauria</taxon>
        <taxon>Dinosauria</taxon>
        <taxon>Saurischia</taxon>
        <taxon>Theropoda</taxon>
        <taxon>Coelurosauria</taxon>
        <taxon>Aves</taxon>
        <taxon>Neognathae</taxon>
        <taxon>Neoaves</taxon>
        <taxon>Telluraves</taxon>
        <taxon>Accipitrimorphae</taxon>
        <taxon>Accipitriformes</taxon>
        <taxon>Accipitridae</taxon>
        <taxon>Accipitrinae</taxon>
        <taxon>Buteo</taxon>
    </lineage>
</organism>
<reference evidence="1" key="1">
    <citation type="submission" date="2025-08" db="UniProtKB">
        <authorList>
            <consortium name="Ensembl"/>
        </authorList>
    </citation>
    <scope>IDENTIFICATION</scope>
</reference>
<accession>A0A8C0B7U1</accession>
<evidence type="ECO:0000313" key="2">
    <source>
        <dbReference type="Proteomes" id="UP000694555"/>
    </source>
</evidence>
<keyword evidence="2" id="KW-1185">Reference proteome</keyword>
<reference evidence="1" key="2">
    <citation type="submission" date="2025-09" db="UniProtKB">
        <authorList>
            <consortium name="Ensembl"/>
        </authorList>
    </citation>
    <scope>IDENTIFICATION</scope>
</reference>
<evidence type="ECO:0000313" key="1">
    <source>
        <dbReference type="Ensembl" id="ENSBJAP00000013069.1"/>
    </source>
</evidence>
<name>A0A8C0B7U1_9AVES</name>